<organism evidence="2 3">
    <name type="scientific">Jannaschia ovalis</name>
    <dbReference type="NCBI Taxonomy" id="3038773"/>
    <lineage>
        <taxon>Bacteria</taxon>
        <taxon>Pseudomonadati</taxon>
        <taxon>Pseudomonadota</taxon>
        <taxon>Alphaproteobacteria</taxon>
        <taxon>Rhodobacterales</taxon>
        <taxon>Roseobacteraceae</taxon>
        <taxon>Jannaschia</taxon>
    </lineage>
</organism>
<dbReference type="RefSeq" id="WP_279967138.1">
    <property type="nucleotide sequence ID" value="NZ_CP122537.1"/>
</dbReference>
<evidence type="ECO:0000313" key="3">
    <source>
        <dbReference type="Proteomes" id="UP001243420"/>
    </source>
</evidence>
<dbReference type="EMBL" id="CP122537">
    <property type="protein sequence ID" value="WGH80091.1"/>
    <property type="molecule type" value="Genomic_DNA"/>
</dbReference>
<keyword evidence="3" id="KW-1185">Reference proteome</keyword>
<gene>
    <name evidence="2" type="ORF">P8627_07455</name>
</gene>
<protein>
    <submittedName>
        <fullName evidence="2">Uncharacterized protein</fullName>
    </submittedName>
</protein>
<feature type="signal peptide" evidence="1">
    <location>
        <begin position="1"/>
        <end position="17"/>
    </location>
</feature>
<sequence>MIAATALAGALALPARADAPEACLSPADDIGALVAALEAEGWTALPQGDLPPEAADRLAWPFVAAYVLSDSGGQTIAQLYELQRRTVEGLTRRRDVPGSAIRLLTRSDGAMMVTVRDVAGGVELRCRVALDGGARAPVTFLAEIPRRGEGIEIVTTRLNPEKLSGVIDAPVTVAEIVETRLTYDPEDGS</sequence>
<keyword evidence="1" id="KW-0732">Signal</keyword>
<dbReference type="Proteomes" id="UP001243420">
    <property type="component" value="Chromosome"/>
</dbReference>
<evidence type="ECO:0000256" key="1">
    <source>
        <dbReference type="SAM" id="SignalP"/>
    </source>
</evidence>
<evidence type="ECO:0000313" key="2">
    <source>
        <dbReference type="EMBL" id="WGH80091.1"/>
    </source>
</evidence>
<proteinExistence type="predicted"/>
<reference evidence="2 3" key="1">
    <citation type="submission" date="2023-04" db="EMBL/GenBank/DDBJ databases">
        <title>Jannaschia ovalis sp. nov., a marine bacterium isolated from sea tidal flat.</title>
        <authorList>
            <person name="Kwon D.Y."/>
            <person name="Kim J.-J."/>
        </authorList>
    </citation>
    <scope>NUCLEOTIDE SEQUENCE [LARGE SCALE GENOMIC DNA]</scope>
    <source>
        <strain evidence="2 3">GRR-S6-38</strain>
    </source>
</reference>
<feature type="chain" id="PRO_5045269046" evidence="1">
    <location>
        <begin position="18"/>
        <end position="189"/>
    </location>
</feature>
<name>A0ABY8LFP1_9RHOB</name>
<accession>A0ABY8LFP1</accession>